<dbReference type="Gene3D" id="1.10.3720.10">
    <property type="entry name" value="MetI-like"/>
    <property type="match status" value="1"/>
</dbReference>
<dbReference type="PROSITE" id="PS50928">
    <property type="entry name" value="ABC_TM1"/>
    <property type="match status" value="1"/>
</dbReference>
<evidence type="ECO:0000256" key="6">
    <source>
        <dbReference type="ARBA" id="ARBA00022989"/>
    </source>
</evidence>
<protein>
    <submittedName>
        <fullName evidence="10">Putative amino acid ABC transporter permease protein</fullName>
    </submittedName>
</protein>
<evidence type="ECO:0000256" key="5">
    <source>
        <dbReference type="ARBA" id="ARBA00022970"/>
    </source>
</evidence>
<dbReference type="OrthoDB" id="9814902at2"/>
<comment type="subcellular location">
    <subcellularLocation>
        <location evidence="1 8">Cell membrane</location>
        <topology evidence="1 8">Multi-pass membrane protein</topology>
    </subcellularLocation>
</comment>
<keyword evidence="6 8" id="KW-1133">Transmembrane helix</keyword>
<dbReference type="STRING" id="1108045.GORHZ_200_00030"/>
<dbReference type="CDD" id="cd06261">
    <property type="entry name" value="TM_PBP2"/>
    <property type="match status" value="1"/>
</dbReference>
<feature type="transmembrane region" description="Helical" evidence="8">
    <location>
        <begin position="75"/>
        <end position="98"/>
    </location>
</feature>
<dbReference type="eggNOG" id="COG0765">
    <property type="taxonomic scope" value="Bacteria"/>
</dbReference>
<evidence type="ECO:0000256" key="1">
    <source>
        <dbReference type="ARBA" id="ARBA00004651"/>
    </source>
</evidence>
<dbReference type="NCBIfam" id="TIGR01726">
    <property type="entry name" value="HEQRo_perm_3TM"/>
    <property type="match status" value="1"/>
</dbReference>
<dbReference type="Pfam" id="PF00528">
    <property type="entry name" value="BPD_transp_1"/>
    <property type="match status" value="1"/>
</dbReference>
<comment type="caution">
    <text evidence="10">The sequence shown here is derived from an EMBL/GenBank/DDBJ whole genome shotgun (WGS) entry which is preliminary data.</text>
</comment>
<reference evidence="10 11" key="1">
    <citation type="submission" date="2012-08" db="EMBL/GenBank/DDBJ databases">
        <title>Whole genome shotgun sequence of Gordonia rhizosphera NBRC 16068.</title>
        <authorList>
            <person name="Takarada H."/>
            <person name="Isaki S."/>
            <person name="Hosoyama A."/>
            <person name="Tsuchikane K."/>
            <person name="Katsumata H."/>
            <person name="Baba S."/>
            <person name="Ohji S."/>
            <person name="Yamazaki S."/>
            <person name="Fujita N."/>
        </authorList>
    </citation>
    <scope>NUCLEOTIDE SEQUENCE [LARGE SCALE GENOMIC DNA]</scope>
    <source>
        <strain evidence="10 11">NBRC 16068</strain>
    </source>
</reference>
<feature type="domain" description="ABC transmembrane type-1" evidence="9">
    <location>
        <begin position="13"/>
        <end position="201"/>
    </location>
</feature>
<keyword evidence="5" id="KW-0029">Amino-acid transport</keyword>
<dbReference type="InterPro" id="IPR000515">
    <property type="entry name" value="MetI-like"/>
</dbReference>
<name>K6WLE1_9ACTN</name>
<feature type="transmembrane region" description="Helical" evidence="8">
    <location>
        <begin position="182"/>
        <end position="204"/>
    </location>
</feature>
<feature type="transmembrane region" description="Helical" evidence="8">
    <location>
        <begin position="12"/>
        <end position="37"/>
    </location>
</feature>
<keyword evidence="3" id="KW-1003">Cell membrane</keyword>
<dbReference type="InterPro" id="IPR043429">
    <property type="entry name" value="ArtM/GltK/GlnP/TcyL/YhdX-like"/>
</dbReference>
<dbReference type="EMBL" id="BAHC01000200">
    <property type="protein sequence ID" value="GAB92967.1"/>
    <property type="molecule type" value="Genomic_DNA"/>
</dbReference>
<dbReference type="PANTHER" id="PTHR30614:SF0">
    <property type="entry name" value="L-CYSTINE TRANSPORT SYSTEM PERMEASE PROTEIN TCYL"/>
    <property type="match status" value="1"/>
</dbReference>
<evidence type="ECO:0000256" key="3">
    <source>
        <dbReference type="ARBA" id="ARBA00022475"/>
    </source>
</evidence>
<evidence type="ECO:0000256" key="8">
    <source>
        <dbReference type="RuleBase" id="RU363032"/>
    </source>
</evidence>
<dbReference type="InterPro" id="IPR035906">
    <property type="entry name" value="MetI-like_sf"/>
</dbReference>
<dbReference type="AlphaFoldDB" id="K6WLE1"/>
<dbReference type="InterPro" id="IPR010065">
    <property type="entry name" value="AA_ABC_transptr_permease_3TM"/>
</dbReference>
<evidence type="ECO:0000256" key="4">
    <source>
        <dbReference type="ARBA" id="ARBA00022692"/>
    </source>
</evidence>
<feature type="transmembrane region" description="Helical" evidence="8">
    <location>
        <begin position="139"/>
        <end position="162"/>
    </location>
</feature>
<dbReference type="GO" id="GO:0006865">
    <property type="term" value="P:amino acid transport"/>
    <property type="evidence" value="ECO:0007669"/>
    <property type="project" value="UniProtKB-KW"/>
</dbReference>
<dbReference type="RefSeq" id="WP_006337791.1">
    <property type="nucleotide sequence ID" value="NZ_BAHC01000200.1"/>
</dbReference>
<keyword evidence="2 8" id="KW-0813">Transport</keyword>
<gene>
    <name evidence="10" type="ORF">GORHZ_200_00030</name>
</gene>
<evidence type="ECO:0000313" key="10">
    <source>
        <dbReference type="EMBL" id="GAB92967.1"/>
    </source>
</evidence>
<evidence type="ECO:0000259" key="9">
    <source>
        <dbReference type="PROSITE" id="PS50928"/>
    </source>
</evidence>
<evidence type="ECO:0000313" key="11">
    <source>
        <dbReference type="Proteomes" id="UP000008363"/>
    </source>
</evidence>
<keyword evidence="11" id="KW-1185">Reference proteome</keyword>
<dbReference type="GO" id="GO:0022857">
    <property type="term" value="F:transmembrane transporter activity"/>
    <property type="evidence" value="ECO:0007669"/>
    <property type="project" value="InterPro"/>
</dbReference>
<organism evidence="10 11">
    <name type="scientific">Gordonia rhizosphera NBRC 16068</name>
    <dbReference type="NCBI Taxonomy" id="1108045"/>
    <lineage>
        <taxon>Bacteria</taxon>
        <taxon>Bacillati</taxon>
        <taxon>Actinomycetota</taxon>
        <taxon>Actinomycetes</taxon>
        <taxon>Mycobacteriales</taxon>
        <taxon>Gordoniaceae</taxon>
        <taxon>Gordonia</taxon>
    </lineage>
</organism>
<proteinExistence type="inferred from homology"/>
<evidence type="ECO:0000256" key="7">
    <source>
        <dbReference type="ARBA" id="ARBA00023136"/>
    </source>
</evidence>
<accession>K6WLE1</accession>
<sequence>MTMSMIANLLPGLATTLVLWISVLLIGIPMGLFAGLALQSGPRALRWPIMLVTQIGRGFPALVTLYLVYFGLPELNVTVTGSVALVAAFSLTTASYLAEVFRSAIAAVPGGQREAAMALGVPVWSATTFVVLPQALRMVIAPVLGFAVLVLQGTSLAYSIGVQELLGVAYSEGTMNFDVFDYLLMAGAFYLIAYLLLMWATSAVRRKAMSFQDKRTRVLT</sequence>
<dbReference type="GO" id="GO:0043190">
    <property type="term" value="C:ATP-binding cassette (ABC) transporter complex"/>
    <property type="evidence" value="ECO:0007669"/>
    <property type="project" value="InterPro"/>
</dbReference>
<evidence type="ECO:0000256" key="2">
    <source>
        <dbReference type="ARBA" id="ARBA00022448"/>
    </source>
</evidence>
<keyword evidence="4 8" id="KW-0812">Transmembrane</keyword>
<dbReference type="PANTHER" id="PTHR30614">
    <property type="entry name" value="MEMBRANE COMPONENT OF AMINO ACID ABC TRANSPORTER"/>
    <property type="match status" value="1"/>
</dbReference>
<comment type="similarity">
    <text evidence="8">Belongs to the binding-protein-dependent transport system permease family.</text>
</comment>
<keyword evidence="7 8" id="KW-0472">Membrane</keyword>
<dbReference type="Proteomes" id="UP000008363">
    <property type="component" value="Unassembled WGS sequence"/>
</dbReference>
<feature type="transmembrane region" description="Helical" evidence="8">
    <location>
        <begin position="49"/>
        <end position="69"/>
    </location>
</feature>
<dbReference type="SUPFAM" id="SSF161098">
    <property type="entry name" value="MetI-like"/>
    <property type="match status" value="1"/>
</dbReference>